<dbReference type="HOGENOM" id="CLU_3046693_0_0_10"/>
<keyword evidence="3" id="KW-1185">Reference proteome</keyword>
<gene>
    <name evidence="2" type="ORF">HMPREF0973_01239</name>
</gene>
<reference evidence="2 3" key="1">
    <citation type="submission" date="2009-09" db="EMBL/GenBank/DDBJ databases">
        <authorList>
            <person name="Weinstock G."/>
            <person name="Sodergren E."/>
            <person name="Clifton S."/>
            <person name="Fulton L."/>
            <person name="Fulton B."/>
            <person name="Courtney L."/>
            <person name="Fronick C."/>
            <person name="Harrison M."/>
            <person name="Strong C."/>
            <person name="Farmer C."/>
            <person name="Delahaunty K."/>
            <person name="Markovic C."/>
            <person name="Hall O."/>
            <person name="Minx P."/>
            <person name="Tomlinson C."/>
            <person name="Mitreva M."/>
            <person name="Nelson J."/>
            <person name="Hou S."/>
            <person name="Wollam A."/>
            <person name="Pepin K.H."/>
            <person name="Johnson M."/>
            <person name="Bhonagiri V."/>
            <person name="Nash W.E."/>
            <person name="Warren W."/>
            <person name="Chinwalla A."/>
            <person name="Mardis E.R."/>
            <person name="Wilson R.K."/>
        </authorList>
    </citation>
    <scope>NUCLEOTIDE SEQUENCE [LARGE SCALE GENOMIC DNA]</scope>
    <source>
        <strain evidence="2 3">F0319</strain>
    </source>
</reference>
<organism evidence="2 3">
    <name type="scientific">Prevotella veroralis F0319</name>
    <dbReference type="NCBI Taxonomy" id="649761"/>
    <lineage>
        <taxon>Bacteria</taxon>
        <taxon>Pseudomonadati</taxon>
        <taxon>Bacteroidota</taxon>
        <taxon>Bacteroidia</taxon>
        <taxon>Bacteroidales</taxon>
        <taxon>Prevotellaceae</taxon>
        <taxon>Prevotella</taxon>
    </lineage>
</organism>
<dbReference type="AlphaFoldDB" id="C9MNQ0"/>
<proteinExistence type="predicted"/>
<comment type="caution">
    <text evidence="2">The sequence shown here is derived from an EMBL/GenBank/DDBJ whole genome shotgun (WGS) entry which is preliminary data.</text>
</comment>
<sequence length="54" mass="5924">MIVYPSVTTTFEDLNTATESLPKPLQRRGCSLTEANKRGSLLEPHPASPKGRRA</sequence>
<evidence type="ECO:0000256" key="1">
    <source>
        <dbReference type="SAM" id="MobiDB-lite"/>
    </source>
</evidence>
<evidence type="ECO:0000313" key="2">
    <source>
        <dbReference type="EMBL" id="EEX18704.1"/>
    </source>
</evidence>
<dbReference type="Proteomes" id="UP000003327">
    <property type="component" value="Unassembled WGS sequence"/>
</dbReference>
<dbReference type="EMBL" id="ACVA01000031">
    <property type="protein sequence ID" value="EEX18704.1"/>
    <property type="molecule type" value="Genomic_DNA"/>
</dbReference>
<protein>
    <submittedName>
        <fullName evidence="2">Uncharacterized protein</fullName>
    </submittedName>
</protein>
<accession>C9MNQ0</accession>
<evidence type="ECO:0000313" key="3">
    <source>
        <dbReference type="Proteomes" id="UP000003327"/>
    </source>
</evidence>
<feature type="region of interest" description="Disordered" evidence="1">
    <location>
        <begin position="33"/>
        <end position="54"/>
    </location>
</feature>
<name>C9MNQ0_9BACT</name>